<feature type="chain" id="PRO_5034134662" evidence="2">
    <location>
        <begin position="21"/>
        <end position="96"/>
    </location>
</feature>
<evidence type="ECO:0000313" key="4">
    <source>
        <dbReference type="Proteomes" id="UP000629468"/>
    </source>
</evidence>
<feature type="compositionally biased region" description="Acidic residues" evidence="1">
    <location>
        <begin position="80"/>
        <end position="96"/>
    </location>
</feature>
<sequence>MRLHILVPAALMVLASESRAAHIRRQAPPPPTGIKDLTQAIQNSPAGTSNHLPAQPLRRQFHNADFSSSGNPPTAKLESPDQEVPSDDETTSDGHE</sequence>
<keyword evidence="2" id="KW-0732">Signal</keyword>
<organism evidence="3 4">
    <name type="scientific">Agaricus bisporus var. burnettii</name>
    <dbReference type="NCBI Taxonomy" id="192524"/>
    <lineage>
        <taxon>Eukaryota</taxon>
        <taxon>Fungi</taxon>
        <taxon>Dikarya</taxon>
        <taxon>Basidiomycota</taxon>
        <taxon>Agaricomycotina</taxon>
        <taxon>Agaricomycetes</taxon>
        <taxon>Agaricomycetidae</taxon>
        <taxon>Agaricales</taxon>
        <taxon>Agaricineae</taxon>
        <taxon>Agaricaceae</taxon>
        <taxon>Agaricus</taxon>
    </lineage>
</organism>
<gene>
    <name evidence="3" type="ORF">Agabi119p4_1642</name>
</gene>
<name>A0A8H7KJB6_AGABI</name>
<comment type="caution">
    <text evidence="3">The sequence shown here is derived from an EMBL/GenBank/DDBJ whole genome shotgun (WGS) entry which is preliminary data.</text>
</comment>
<evidence type="ECO:0000256" key="1">
    <source>
        <dbReference type="SAM" id="MobiDB-lite"/>
    </source>
</evidence>
<feature type="signal peptide" evidence="2">
    <location>
        <begin position="1"/>
        <end position="20"/>
    </location>
</feature>
<feature type="compositionally biased region" description="Polar residues" evidence="1">
    <location>
        <begin position="39"/>
        <end position="52"/>
    </location>
</feature>
<protein>
    <submittedName>
        <fullName evidence="3">Uncharacterized protein</fullName>
    </submittedName>
</protein>
<dbReference type="EMBL" id="JABXXO010000003">
    <property type="protein sequence ID" value="KAF7782266.1"/>
    <property type="molecule type" value="Genomic_DNA"/>
</dbReference>
<proteinExistence type="predicted"/>
<dbReference type="Proteomes" id="UP000629468">
    <property type="component" value="Unassembled WGS sequence"/>
</dbReference>
<reference evidence="3 4" key="1">
    <citation type="journal article" name="Sci. Rep.">
        <title>Telomere-to-telomere assembled and centromere annotated genomes of the two main subspecies of the button mushroom Agaricus bisporus reveal especially polymorphic chromosome ends.</title>
        <authorList>
            <person name="Sonnenberg A.S.M."/>
            <person name="Sedaghat-Telgerd N."/>
            <person name="Lavrijssen B."/>
            <person name="Ohm R.A."/>
            <person name="Hendrickx P.M."/>
            <person name="Scholtmeijer K."/>
            <person name="Baars J.J.P."/>
            <person name="van Peer A."/>
        </authorList>
    </citation>
    <scope>NUCLEOTIDE SEQUENCE [LARGE SCALE GENOMIC DNA]</scope>
    <source>
        <strain evidence="3 4">H119_p4</strain>
    </source>
</reference>
<evidence type="ECO:0000313" key="3">
    <source>
        <dbReference type="EMBL" id="KAF7782266.1"/>
    </source>
</evidence>
<dbReference type="OMA" id="RRQFHNA"/>
<feature type="region of interest" description="Disordered" evidence="1">
    <location>
        <begin position="22"/>
        <end position="96"/>
    </location>
</feature>
<accession>A0A8H7KJB6</accession>
<evidence type="ECO:0000256" key="2">
    <source>
        <dbReference type="SAM" id="SignalP"/>
    </source>
</evidence>
<dbReference type="AlphaFoldDB" id="A0A8H7KJB6"/>